<dbReference type="PANTHER" id="PTHR36974:SF1">
    <property type="entry name" value="DOXX FAMILY MEMBRANE PROTEIN"/>
    <property type="match status" value="1"/>
</dbReference>
<keyword evidence="1" id="KW-0472">Membrane</keyword>
<feature type="transmembrane region" description="Helical" evidence="1">
    <location>
        <begin position="65"/>
        <end position="83"/>
    </location>
</feature>
<accession>A0A2M9XM03</accession>
<name>A0A2M9XM03_9LEPT</name>
<organism evidence="2 5">
    <name type="scientific">Leptospira kmetyi</name>
    <dbReference type="NCBI Taxonomy" id="408139"/>
    <lineage>
        <taxon>Bacteria</taxon>
        <taxon>Pseudomonadati</taxon>
        <taxon>Spirochaetota</taxon>
        <taxon>Spirochaetia</taxon>
        <taxon>Leptospirales</taxon>
        <taxon>Leptospiraceae</taxon>
        <taxon>Leptospira</taxon>
    </lineage>
</organism>
<evidence type="ECO:0000313" key="2">
    <source>
        <dbReference type="EMBL" id="AYV57579.1"/>
    </source>
</evidence>
<evidence type="ECO:0000313" key="5">
    <source>
        <dbReference type="Proteomes" id="UP000276407"/>
    </source>
</evidence>
<dbReference type="KEGG" id="lkm:EFP84_14645"/>
<feature type="transmembrane region" description="Helical" evidence="1">
    <location>
        <begin position="95"/>
        <end position="117"/>
    </location>
</feature>
<keyword evidence="1" id="KW-0812">Transmembrane</keyword>
<dbReference type="Proteomes" id="UP000276407">
    <property type="component" value="Chromosome 1"/>
</dbReference>
<dbReference type="AlphaFoldDB" id="A0A2M9XM03"/>
<keyword evidence="1" id="KW-1133">Transmembrane helix</keyword>
<dbReference type="OrthoDB" id="327939at2"/>
<proteinExistence type="predicted"/>
<reference evidence="2 5" key="2">
    <citation type="submission" date="2018-11" db="EMBL/GenBank/DDBJ databases">
        <title>Complete genome sequence of Leptospira kmetyi isolate LS 001/16 from soil sample associated with a leptospirosis patient in Kelantan.</title>
        <authorList>
            <person name="Muhammad Yusoff F."/>
            <person name="Muhammad Yusoff S."/>
            <person name="Ahmad M.N."/>
            <person name="Yusof N.Y."/>
            <person name="Aziah I."/>
        </authorList>
    </citation>
    <scope>NUCLEOTIDE SEQUENCE [LARGE SCALE GENOMIC DNA]</scope>
    <source>
        <strain evidence="2 5">LS 001/16</strain>
    </source>
</reference>
<feature type="transmembrane region" description="Helical" evidence="1">
    <location>
        <begin position="40"/>
        <end position="58"/>
    </location>
</feature>
<dbReference type="PANTHER" id="PTHR36974">
    <property type="entry name" value="MEMBRANE PROTEIN-RELATED"/>
    <property type="match status" value="1"/>
</dbReference>
<dbReference type="RefSeq" id="WP_040913485.1">
    <property type="nucleotide sequence ID" value="NZ_CP033614.1"/>
</dbReference>
<gene>
    <name evidence="3" type="ORF">CH378_03695</name>
    <name evidence="2" type="ORF">EFP84_14645</name>
</gene>
<evidence type="ECO:0000256" key="1">
    <source>
        <dbReference type="SAM" id="Phobius"/>
    </source>
</evidence>
<dbReference type="Proteomes" id="UP000231919">
    <property type="component" value="Unassembled WGS sequence"/>
</dbReference>
<reference evidence="3 4" key="1">
    <citation type="submission" date="2017-07" db="EMBL/GenBank/DDBJ databases">
        <title>Leptospira spp. isolated from tropical soils.</title>
        <authorList>
            <person name="Thibeaux R."/>
            <person name="Iraola G."/>
            <person name="Ferres I."/>
            <person name="Bierque E."/>
            <person name="Girault D."/>
            <person name="Soupe-Gilbert M.-E."/>
            <person name="Picardeau M."/>
            <person name="Goarant C."/>
        </authorList>
    </citation>
    <scope>NUCLEOTIDE SEQUENCE [LARGE SCALE GENOMIC DNA]</scope>
    <source>
        <strain evidence="3 4">JW2-C-B1</strain>
    </source>
</reference>
<dbReference type="EMBL" id="NPDP01000004">
    <property type="protein sequence ID" value="PJZ31322.1"/>
    <property type="molecule type" value="Genomic_DNA"/>
</dbReference>
<dbReference type="EMBL" id="CP033614">
    <property type="protein sequence ID" value="AYV57579.1"/>
    <property type="molecule type" value="Genomic_DNA"/>
</dbReference>
<keyword evidence="4" id="KW-1185">Reference proteome</keyword>
<protein>
    <submittedName>
        <fullName evidence="2">Motility protein</fullName>
    </submittedName>
</protein>
<sequence>MKKILLYSMSAFYLFAGINHFVNPGFYLRMMPPYLPAHSILNWISGGAEILFALGLWFRPTRTWACYGIILLLIAVLPANVYMLQAALAGEPFGFPIWGLYVRLPFQLVFIAWAWFVRDVE</sequence>
<evidence type="ECO:0000313" key="4">
    <source>
        <dbReference type="Proteomes" id="UP000231919"/>
    </source>
</evidence>
<evidence type="ECO:0000313" key="3">
    <source>
        <dbReference type="EMBL" id="PJZ31322.1"/>
    </source>
</evidence>